<accession>A0A1H4QF89</accession>
<protein>
    <recommendedName>
        <fullName evidence="4">threonine-phosphate decarboxylase</fullName>
        <ecNumber evidence="4">4.1.1.81</ecNumber>
    </recommendedName>
    <alternativeName>
        <fullName evidence="8">L-threonine-O-3-phosphate decarboxylase</fullName>
    </alternativeName>
</protein>
<comment type="cofactor">
    <cofactor evidence="1">
        <name>pyridoxal 5'-phosphate</name>
        <dbReference type="ChEBI" id="CHEBI:597326"/>
    </cofactor>
</comment>
<dbReference type="NCBIfam" id="TIGR01140">
    <property type="entry name" value="L_thr_O3P_dcar"/>
    <property type="match status" value="1"/>
</dbReference>
<dbReference type="Gene3D" id="3.40.640.10">
    <property type="entry name" value="Type I PLP-dependent aspartate aminotransferase-like (Major domain)"/>
    <property type="match status" value="1"/>
</dbReference>
<dbReference type="Gene3D" id="3.90.1150.10">
    <property type="entry name" value="Aspartate Aminotransferase, domain 1"/>
    <property type="match status" value="1"/>
</dbReference>
<keyword evidence="6" id="KW-0663">Pyridoxal phosphate</keyword>
<organism evidence="11 12">
    <name type="scientific">Nitratireductor aquibiodomus</name>
    <dbReference type="NCBI Taxonomy" id="204799"/>
    <lineage>
        <taxon>Bacteria</taxon>
        <taxon>Pseudomonadati</taxon>
        <taxon>Pseudomonadota</taxon>
        <taxon>Alphaproteobacteria</taxon>
        <taxon>Hyphomicrobiales</taxon>
        <taxon>Phyllobacteriaceae</taxon>
        <taxon>Nitratireductor</taxon>
    </lineage>
</organism>
<dbReference type="GO" id="GO:0048472">
    <property type="term" value="F:threonine-phosphate decarboxylase activity"/>
    <property type="evidence" value="ECO:0007669"/>
    <property type="project" value="UniProtKB-EC"/>
</dbReference>
<dbReference type="AlphaFoldDB" id="A0A1H4QF89"/>
<proteinExistence type="predicted"/>
<dbReference type="InterPro" id="IPR015421">
    <property type="entry name" value="PyrdxlP-dep_Trfase_major"/>
</dbReference>
<dbReference type="SUPFAM" id="SSF53383">
    <property type="entry name" value="PLP-dependent transferases"/>
    <property type="match status" value="1"/>
</dbReference>
<evidence type="ECO:0000256" key="9">
    <source>
        <dbReference type="ARBA" id="ARBA00048531"/>
    </source>
</evidence>
<dbReference type="EC" id="4.1.1.81" evidence="4"/>
<dbReference type="PANTHER" id="PTHR42885">
    <property type="entry name" value="HISTIDINOL-PHOSPHATE AMINOTRANSFERASE-RELATED"/>
    <property type="match status" value="1"/>
</dbReference>
<dbReference type="Proteomes" id="UP000199064">
    <property type="component" value="Unassembled WGS sequence"/>
</dbReference>
<evidence type="ECO:0000256" key="3">
    <source>
        <dbReference type="ARBA" id="ARBA00004953"/>
    </source>
</evidence>
<sequence>MDIRPRLADRATDRVTDHGGSLVQASALFPDAPMPFLDLSTGINPNPYPFSPLPASAVERLPEEVDIAALTEQAAAYYGAPSAAHVIAAPGTQLLLPLVASLLEPGPARILGPTYAEHARAAALAGHTVEEVERFDALHGARLAVVVNPNNPDGRLIGRSELLHLAENLRRNGGILVVDEAFMDVGPQAESLAGDVEAGNIVVLRSFGKFFGLAGLRLGFALASEELAQKLSAWLGPWAVAGPALHAGLEAFADRDWQSAMRRDLIKARIRLDALFDDAGLKIDAGTDLFRFLRHPHASELFDYLGRNGILVRRFAERSDCLRIGLPGDNQAFERVRMVLESWPGSSR</sequence>
<dbReference type="InterPro" id="IPR004839">
    <property type="entry name" value="Aminotransferase_I/II_large"/>
</dbReference>
<comment type="function">
    <text evidence="2">Decarboxylates L-threonine-O-3-phosphate to yield (R)-1-amino-2-propanol O-2-phosphate, the precursor for the linkage between the nucleotide loop and the corrin ring in cobalamin.</text>
</comment>
<dbReference type="PANTHER" id="PTHR42885:SF1">
    <property type="entry name" value="THREONINE-PHOSPHATE DECARBOXYLASE"/>
    <property type="match status" value="1"/>
</dbReference>
<evidence type="ECO:0000313" key="11">
    <source>
        <dbReference type="EMBL" id="SEC18306.1"/>
    </source>
</evidence>
<dbReference type="PROSITE" id="PS00105">
    <property type="entry name" value="AA_TRANSFER_CLASS_1"/>
    <property type="match status" value="1"/>
</dbReference>
<evidence type="ECO:0000256" key="1">
    <source>
        <dbReference type="ARBA" id="ARBA00001933"/>
    </source>
</evidence>
<keyword evidence="12" id="KW-1185">Reference proteome</keyword>
<evidence type="ECO:0000256" key="7">
    <source>
        <dbReference type="ARBA" id="ARBA00023239"/>
    </source>
</evidence>
<comment type="catalytic activity">
    <reaction evidence="9">
        <text>O-phospho-L-threonine + H(+) = (R)-1-aminopropan-2-yl phosphate + CO2</text>
        <dbReference type="Rhea" id="RHEA:11492"/>
        <dbReference type="ChEBI" id="CHEBI:15378"/>
        <dbReference type="ChEBI" id="CHEBI:16526"/>
        <dbReference type="ChEBI" id="CHEBI:58563"/>
        <dbReference type="ChEBI" id="CHEBI:58675"/>
        <dbReference type="EC" id="4.1.1.81"/>
    </reaction>
</comment>
<feature type="domain" description="Aminotransferase class I/classII large" evidence="10">
    <location>
        <begin position="67"/>
        <end position="329"/>
    </location>
</feature>
<dbReference type="Pfam" id="PF00155">
    <property type="entry name" value="Aminotran_1_2"/>
    <property type="match status" value="1"/>
</dbReference>
<evidence type="ECO:0000256" key="6">
    <source>
        <dbReference type="ARBA" id="ARBA00022898"/>
    </source>
</evidence>
<dbReference type="InterPro" id="IPR015422">
    <property type="entry name" value="PyrdxlP-dep_Trfase_small"/>
</dbReference>
<evidence type="ECO:0000256" key="4">
    <source>
        <dbReference type="ARBA" id="ARBA00012285"/>
    </source>
</evidence>
<dbReference type="GO" id="GO:0030170">
    <property type="term" value="F:pyridoxal phosphate binding"/>
    <property type="evidence" value="ECO:0007669"/>
    <property type="project" value="InterPro"/>
</dbReference>
<dbReference type="InterPro" id="IPR005860">
    <property type="entry name" value="CobD"/>
</dbReference>
<name>A0A1H4QF89_9HYPH</name>
<evidence type="ECO:0000256" key="2">
    <source>
        <dbReference type="ARBA" id="ARBA00003444"/>
    </source>
</evidence>
<dbReference type="GO" id="GO:0009236">
    <property type="term" value="P:cobalamin biosynthetic process"/>
    <property type="evidence" value="ECO:0007669"/>
    <property type="project" value="UniProtKB-UniPathway"/>
</dbReference>
<evidence type="ECO:0000313" key="12">
    <source>
        <dbReference type="Proteomes" id="UP000199064"/>
    </source>
</evidence>
<reference evidence="12" key="1">
    <citation type="submission" date="2016-10" db="EMBL/GenBank/DDBJ databases">
        <authorList>
            <person name="Varghese N."/>
            <person name="Submissions S."/>
        </authorList>
    </citation>
    <scope>NUCLEOTIDE SEQUENCE [LARGE SCALE GENOMIC DNA]</scope>
    <source>
        <strain evidence="12">ES.061</strain>
    </source>
</reference>
<gene>
    <name evidence="11" type="ORF">SAMN05216452_4062</name>
</gene>
<evidence type="ECO:0000256" key="8">
    <source>
        <dbReference type="ARBA" id="ARBA00029996"/>
    </source>
</evidence>
<evidence type="ECO:0000256" key="5">
    <source>
        <dbReference type="ARBA" id="ARBA00022573"/>
    </source>
</evidence>
<dbReference type="InterPro" id="IPR004838">
    <property type="entry name" value="NHTrfase_class1_PyrdxlP-BS"/>
</dbReference>
<keyword evidence="5" id="KW-0169">Cobalamin biosynthesis</keyword>
<evidence type="ECO:0000259" key="10">
    <source>
        <dbReference type="Pfam" id="PF00155"/>
    </source>
</evidence>
<comment type="pathway">
    <text evidence="3">Cofactor biosynthesis; adenosylcobalamin biosynthesis.</text>
</comment>
<dbReference type="EMBL" id="FNSL01000002">
    <property type="protein sequence ID" value="SEC18306.1"/>
    <property type="molecule type" value="Genomic_DNA"/>
</dbReference>
<dbReference type="RefSeq" id="WP_090330191.1">
    <property type="nucleotide sequence ID" value="NZ_FNSL01000002.1"/>
</dbReference>
<keyword evidence="7" id="KW-0456">Lyase</keyword>
<dbReference type="InterPro" id="IPR015424">
    <property type="entry name" value="PyrdxlP-dep_Trfase"/>
</dbReference>
<dbReference type="UniPathway" id="UPA00148"/>
<dbReference type="CDD" id="cd00609">
    <property type="entry name" value="AAT_like"/>
    <property type="match status" value="1"/>
</dbReference>